<dbReference type="STRING" id="1798373.A2154_01240"/>
<evidence type="ECO:0000256" key="1">
    <source>
        <dbReference type="SAM" id="Phobius"/>
    </source>
</evidence>
<dbReference type="EMBL" id="MFJC01000050">
    <property type="protein sequence ID" value="OGG08712.1"/>
    <property type="molecule type" value="Genomic_DNA"/>
</dbReference>
<protein>
    <submittedName>
        <fullName evidence="2">Uncharacterized protein</fullName>
    </submittedName>
</protein>
<gene>
    <name evidence="2" type="ORF">A2154_01240</name>
</gene>
<keyword evidence="1" id="KW-0812">Transmembrane</keyword>
<keyword evidence="1" id="KW-0472">Membrane</keyword>
<reference evidence="2 3" key="1">
    <citation type="journal article" date="2016" name="Nat. Commun.">
        <title>Thousands of microbial genomes shed light on interconnected biogeochemical processes in an aquifer system.</title>
        <authorList>
            <person name="Anantharaman K."/>
            <person name="Brown C.T."/>
            <person name="Hug L.A."/>
            <person name="Sharon I."/>
            <person name="Castelle C.J."/>
            <person name="Probst A.J."/>
            <person name="Thomas B.C."/>
            <person name="Singh A."/>
            <person name="Wilkins M.J."/>
            <person name="Karaoz U."/>
            <person name="Brodie E.L."/>
            <person name="Williams K.H."/>
            <person name="Hubbard S.S."/>
            <person name="Banfield J.F."/>
        </authorList>
    </citation>
    <scope>NUCLEOTIDE SEQUENCE [LARGE SCALE GENOMIC DNA]</scope>
</reference>
<evidence type="ECO:0000313" key="2">
    <source>
        <dbReference type="EMBL" id="OGG08712.1"/>
    </source>
</evidence>
<comment type="caution">
    <text evidence="2">The sequence shown here is derived from an EMBL/GenBank/DDBJ whole genome shotgun (WGS) entry which is preliminary data.</text>
</comment>
<feature type="transmembrane region" description="Helical" evidence="1">
    <location>
        <begin position="7"/>
        <end position="30"/>
    </location>
</feature>
<accession>A0A1F5Z9C2</accession>
<dbReference type="Proteomes" id="UP000176854">
    <property type="component" value="Unassembled WGS sequence"/>
</dbReference>
<proteinExistence type="predicted"/>
<name>A0A1F5Z9C2_9BACT</name>
<evidence type="ECO:0000313" key="3">
    <source>
        <dbReference type="Proteomes" id="UP000176854"/>
    </source>
</evidence>
<dbReference type="AlphaFoldDB" id="A0A1F5Z9C2"/>
<organism evidence="2 3">
    <name type="scientific">Candidatus Gottesmanbacteria bacterium RBG_16_43_7</name>
    <dbReference type="NCBI Taxonomy" id="1798373"/>
    <lineage>
        <taxon>Bacteria</taxon>
        <taxon>Candidatus Gottesmaniibacteriota</taxon>
    </lineage>
</organism>
<sequence length="71" mass="7614">MDDRQRSLAAVVVVLAVIFFIILVVGAYIAGRKIISPVPDTGAIRIIFLSPTPQVLPSVKSQLTPADEQTP</sequence>
<keyword evidence="1" id="KW-1133">Transmembrane helix</keyword>